<comment type="caution">
    <text evidence="1">The sequence shown here is derived from an EMBL/GenBank/DDBJ whole genome shotgun (WGS) entry which is preliminary data.</text>
</comment>
<name>A0ACA9P3U0_9GLOM</name>
<dbReference type="Proteomes" id="UP000789525">
    <property type="component" value="Unassembled WGS sequence"/>
</dbReference>
<proteinExistence type="predicted"/>
<protein>
    <submittedName>
        <fullName evidence="1">7034_t:CDS:1</fullName>
    </submittedName>
</protein>
<keyword evidence="2" id="KW-1185">Reference proteome</keyword>
<gene>
    <name evidence="1" type="ORF">ACOLOM_LOCUS9429</name>
</gene>
<feature type="non-terminal residue" evidence="1">
    <location>
        <position position="1"/>
    </location>
</feature>
<organism evidence="1 2">
    <name type="scientific">Acaulospora colombiana</name>
    <dbReference type="NCBI Taxonomy" id="27376"/>
    <lineage>
        <taxon>Eukaryota</taxon>
        <taxon>Fungi</taxon>
        <taxon>Fungi incertae sedis</taxon>
        <taxon>Mucoromycota</taxon>
        <taxon>Glomeromycotina</taxon>
        <taxon>Glomeromycetes</taxon>
        <taxon>Diversisporales</taxon>
        <taxon>Acaulosporaceae</taxon>
        <taxon>Acaulospora</taxon>
    </lineage>
</organism>
<evidence type="ECO:0000313" key="1">
    <source>
        <dbReference type="EMBL" id="CAG8683163.1"/>
    </source>
</evidence>
<reference evidence="1" key="1">
    <citation type="submission" date="2021-06" db="EMBL/GenBank/DDBJ databases">
        <authorList>
            <person name="Kallberg Y."/>
            <person name="Tangrot J."/>
            <person name="Rosling A."/>
        </authorList>
    </citation>
    <scope>NUCLEOTIDE SEQUENCE</scope>
    <source>
        <strain evidence="1">CL356</strain>
    </source>
</reference>
<dbReference type="EMBL" id="CAJVPT010027330">
    <property type="protein sequence ID" value="CAG8683163.1"/>
    <property type="molecule type" value="Genomic_DNA"/>
</dbReference>
<evidence type="ECO:0000313" key="2">
    <source>
        <dbReference type="Proteomes" id="UP000789525"/>
    </source>
</evidence>
<sequence length="156" mass="16717">EQSDELQVPFPAGYAATVHFYWPGKGFQLLGMLSNEKPSAIFRVRGSFGDSQASQSSQALIISQAGGTIAQLGIAIEPIGEVTNQIANMPPANKPIADPVTLAEGIGKHLVNYLLSFGEAAPNGQTYVPMTAVSRWYDNFMSKVKAGGISFLERQE</sequence>
<accession>A0ACA9P3U0</accession>